<evidence type="ECO:0000313" key="3">
    <source>
        <dbReference type="EMBL" id="MDI1435344.1"/>
    </source>
</evidence>
<reference evidence="3 4" key="1">
    <citation type="submission" date="2023-04" db="EMBL/GenBank/DDBJ databases">
        <title>The genome sequence of Polyangium sorediatum DSM14670.</title>
        <authorList>
            <person name="Zhang X."/>
        </authorList>
    </citation>
    <scope>NUCLEOTIDE SEQUENCE [LARGE SCALE GENOMIC DNA]</scope>
    <source>
        <strain evidence="3 4">DSM 14670</strain>
    </source>
</reference>
<name>A0ABT6P405_9BACT</name>
<feature type="signal peptide" evidence="2">
    <location>
        <begin position="1"/>
        <end position="23"/>
    </location>
</feature>
<organism evidence="3 4">
    <name type="scientific">Polyangium sorediatum</name>
    <dbReference type="NCBI Taxonomy" id="889274"/>
    <lineage>
        <taxon>Bacteria</taxon>
        <taxon>Pseudomonadati</taxon>
        <taxon>Myxococcota</taxon>
        <taxon>Polyangia</taxon>
        <taxon>Polyangiales</taxon>
        <taxon>Polyangiaceae</taxon>
        <taxon>Polyangium</taxon>
    </lineage>
</organism>
<protein>
    <recommendedName>
        <fullName evidence="5">Lipoprotein</fullName>
    </recommendedName>
</protein>
<dbReference type="Proteomes" id="UP001160301">
    <property type="component" value="Unassembled WGS sequence"/>
</dbReference>
<dbReference type="EMBL" id="JARZHI010000057">
    <property type="protein sequence ID" value="MDI1435344.1"/>
    <property type="molecule type" value="Genomic_DNA"/>
</dbReference>
<comment type="caution">
    <text evidence="3">The sequence shown here is derived from an EMBL/GenBank/DDBJ whole genome shotgun (WGS) entry which is preliminary data.</text>
</comment>
<accession>A0ABT6P405</accession>
<proteinExistence type="predicted"/>
<dbReference type="RefSeq" id="WP_136972333.1">
    <property type="nucleotide sequence ID" value="NZ_JARZHI010000057.1"/>
</dbReference>
<feature type="region of interest" description="Disordered" evidence="1">
    <location>
        <begin position="153"/>
        <end position="223"/>
    </location>
</feature>
<evidence type="ECO:0000256" key="2">
    <source>
        <dbReference type="SAM" id="SignalP"/>
    </source>
</evidence>
<evidence type="ECO:0000313" key="4">
    <source>
        <dbReference type="Proteomes" id="UP001160301"/>
    </source>
</evidence>
<dbReference type="PROSITE" id="PS51257">
    <property type="entry name" value="PROKAR_LIPOPROTEIN"/>
    <property type="match status" value="1"/>
</dbReference>
<evidence type="ECO:0008006" key="5">
    <source>
        <dbReference type="Google" id="ProtNLM"/>
    </source>
</evidence>
<gene>
    <name evidence="3" type="ORF">QHF89_37935</name>
</gene>
<keyword evidence="2" id="KW-0732">Signal</keyword>
<sequence length="223" mass="23890">MGLFARLAALCVALAFVAGCGGATIGATVPLGYGSVYGYSVVGAGGVPYDIYDYPSYYWNGNYAYLVGSSWYYPMGGGWVVFQDEPWDLYQYRRSMPVQVAPPAVQYPAYPAYRTSPAYRTPAYRTYPAYRTPVQVAPPALRTPAEVAPPVQVAPPAHLDRPTQVAPPVQVAPPAPRGETYRRSAPPPPDVIHSPAPGGTRLPSAPPPSRGRAVQSAPPAPRR</sequence>
<feature type="chain" id="PRO_5045840966" description="Lipoprotein" evidence="2">
    <location>
        <begin position="24"/>
        <end position="223"/>
    </location>
</feature>
<evidence type="ECO:0000256" key="1">
    <source>
        <dbReference type="SAM" id="MobiDB-lite"/>
    </source>
</evidence>
<keyword evidence="4" id="KW-1185">Reference proteome</keyword>